<name>A0ABM0M5T4_SACKO</name>
<dbReference type="PANTHER" id="PTHR16897">
    <property type="entry name" value="OS10G0105400 PROTEIN"/>
    <property type="match status" value="1"/>
</dbReference>
<dbReference type="PANTHER" id="PTHR16897:SF2">
    <property type="entry name" value="OS03G0226600 PROTEIN"/>
    <property type="match status" value="1"/>
</dbReference>
<accession>A0ABM0M5T4</accession>
<feature type="non-terminal residue" evidence="2">
    <location>
        <position position="1"/>
    </location>
</feature>
<proteinExistence type="predicted"/>
<dbReference type="RefSeq" id="XP_006815375.1">
    <property type="nucleotide sequence ID" value="XM_006815312.1"/>
</dbReference>
<dbReference type="Proteomes" id="UP000694865">
    <property type="component" value="Unplaced"/>
</dbReference>
<feature type="non-terminal residue" evidence="2">
    <location>
        <position position="544"/>
    </location>
</feature>
<dbReference type="GeneID" id="102802265"/>
<evidence type="ECO:0000313" key="2">
    <source>
        <dbReference type="RefSeq" id="XP_006815375.1"/>
    </source>
</evidence>
<keyword evidence="1" id="KW-1185">Reference proteome</keyword>
<protein>
    <submittedName>
        <fullName evidence="2">Uncharacterized protein LOC102802265</fullName>
    </submittedName>
</protein>
<organism evidence="1 2">
    <name type="scientific">Saccoglossus kowalevskii</name>
    <name type="common">Acorn worm</name>
    <dbReference type="NCBI Taxonomy" id="10224"/>
    <lineage>
        <taxon>Eukaryota</taxon>
        <taxon>Metazoa</taxon>
        <taxon>Hemichordata</taxon>
        <taxon>Enteropneusta</taxon>
        <taxon>Harrimaniidae</taxon>
        <taxon>Saccoglossus</taxon>
    </lineage>
</organism>
<reference evidence="2" key="1">
    <citation type="submission" date="2025-08" db="UniProtKB">
        <authorList>
            <consortium name="RefSeq"/>
        </authorList>
    </citation>
    <scope>IDENTIFICATION</scope>
    <source>
        <tissue evidence="2">Testes</tissue>
    </source>
</reference>
<gene>
    <name evidence="2" type="primary">LOC102802265</name>
</gene>
<evidence type="ECO:0000313" key="1">
    <source>
        <dbReference type="Proteomes" id="UP000694865"/>
    </source>
</evidence>
<sequence>GNLSVTWSGWIDDVSGLNGFHWQIYLLVATNSTELDYDYTALDEGHYDAHSVGCNVSLPNAGVYCVFLTVDDVAGSYCIARRFLTFDNENVVTIHNKESPIVVESAITNPSNNDIWQTDLQDKHHNGKQVHIVWNDHFRNTHHDVNSFLGSIAAHVPDIPEPYEEKTGQPPTIRSREAIPGVNGIVTTETVYALDHQGGESIIEPPDLWSDVPNFPIEEQYFDIERVDGDSVRVWIQSYDIIGNSAVDEVLIHVDSSPPNIFDLGLTKDGVHQLPVHDSIDLYDMNVTFRTYDQHSGLFDIKWELRDMADISKTIASGTVAVQKQDGTCESKSCICIPKGECYGTDYAILMDKNDFNNTSGTHDYDYVITINVRNNAFLMTTHHFQITIDTSPPTAGTVHEGHGNNDIDYQHDFNINAWWNGFFDKESGVMTYMYVFADMCADDKTTLPTKYEYVNITATRASWTAPGPGKYYCTVIAYNHALDPSLPVCSDGIVIDVTKPIIEEISITNFRIHGGLIQDSNGTIWMVNDHGYRYHINESVEDC</sequence>